<dbReference type="InterPro" id="IPR051171">
    <property type="entry name" value="CaCA"/>
</dbReference>
<keyword evidence="2" id="KW-0677">Repeat</keyword>
<evidence type="ECO:0000256" key="1">
    <source>
        <dbReference type="ARBA" id="ARBA00022729"/>
    </source>
</evidence>
<dbReference type="InterPro" id="IPR011049">
    <property type="entry name" value="Serralysin-like_metalloprot_C"/>
</dbReference>
<dbReference type="SMART" id="SM00237">
    <property type="entry name" value="Calx_beta"/>
    <property type="match status" value="4"/>
</dbReference>
<feature type="domain" description="Calx-beta" evidence="5">
    <location>
        <begin position="234"/>
        <end position="338"/>
    </location>
</feature>
<evidence type="ECO:0000256" key="4">
    <source>
        <dbReference type="ARBA" id="ARBA00023065"/>
    </source>
</evidence>
<dbReference type="PANTHER" id="PTHR11878:SF65">
    <property type="entry name" value="NA_CA-EXCHANGE PROTEIN, ISOFORM G"/>
    <property type="match status" value="1"/>
</dbReference>
<evidence type="ECO:0000256" key="3">
    <source>
        <dbReference type="ARBA" id="ARBA00022837"/>
    </source>
</evidence>
<dbReference type="SUPFAM" id="SSF51120">
    <property type="entry name" value="beta-Roll"/>
    <property type="match status" value="3"/>
</dbReference>
<evidence type="ECO:0000313" key="7">
    <source>
        <dbReference type="Proteomes" id="UP000278152"/>
    </source>
</evidence>
<keyword evidence="3" id="KW-0106">Calcium</keyword>
<dbReference type="Pfam" id="PF07676">
    <property type="entry name" value="PD40"/>
    <property type="match status" value="4"/>
</dbReference>
<proteinExistence type="predicted"/>
<dbReference type="InterPro" id="IPR011659">
    <property type="entry name" value="WD40"/>
</dbReference>
<dbReference type="InterPro" id="IPR038081">
    <property type="entry name" value="CalX-like_sf"/>
</dbReference>
<dbReference type="GO" id="GO:0030001">
    <property type="term" value="P:metal ion transport"/>
    <property type="evidence" value="ECO:0007669"/>
    <property type="project" value="TreeGrafter"/>
</dbReference>
<dbReference type="Proteomes" id="UP000278152">
    <property type="component" value="Chromosome"/>
</dbReference>
<dbReference type="Gene3D" id="2.60.40.2030">
    <property type="match status" value="4"/>
</dbReference>
<keyword evidence="4" id="KW-0813">Transport</keyword>
<evidence type="ECO:0000313" key="6">
    <source>
        <dbReference type="EMBL" id="BBH39799.1"/>
    </source>
</evidence>
<dbReference type="NCBIfam" id="NF041518">
    <property type="entry name" value="choice_anch_Q"/>
    <property type="match status" value="1"/>
</dbReference>
<reference evidence="6 7" key="1">
    <citation type="submission" date="2018-11" db="EMBL/GenBank/DDBJ databases">
        <title>Complete genome sequence of Microcystis aeruginosa NIES-102.</title>
        <authorList>
            <person name="Yamaguchi H."/>
            <person name="Suzuki S."/>
            <person name="Kawachi M."/>
        </authorList>
    </citation>
    <scope>NUCLEOTIDE SEQUENCE [LARGE SCALE GENOMIC DNA]</scope>
    <source>
        <strain evidence="6 7">NIES-102</strain>
    </source>
</reference>
<dbReference type="PRINTS" id="PR00313">
    <property type="entry name" value="CABNDNGRPT"/>
</dbReference>
<evidence type="ECO:0000256" key="2">
    <source>
        <dbReference type="ARBA" id="ARBA00022737"/>
    </source>
</evidence>
<gene>
    <name evidence="6" type="ORF">myaer102_23430</name>
</gene>
<protein>
    <recommendedName>
        <fullName evidence="5">Calx-beta domain-containing protein</fullName>
    </recommendedName>
</protein>
<dbReference type="GO" id="GO:0016020">
    <property type="term" value="C:membrane"/>
    <property type="evidence" value="ECO:0007669"/>
    <property type="project" value="InterPro"/>
</dbReference>
<keyword evidence="1" id="KW-0732">Signal</keyword>
<dbReference type="InterPro" id="IPR059226">
    <property type="entry name" value="Choice_anch_Q_dom"/>
</dbReference>
<dbReference type="SUPFAM" id="SSF82171">
    <property type="entry name" value="DPP6 N-terminal domain-like"/>
    <property type="match status" value="1"/>
</dbReference>
<evidence type="ECO:0000259" key="5">
    <source>
        <dbReference type="SMART" id="SM00237"/>
    </source>
</evidence>
<feature type="domain" description="Calx-beta" evidence="5">
    <location>
        <begin position="773"/>
        <end position="870"/>
    </location>
</feature>
<dbReference type="Pfam" id="PF00353">
    <property type="entry name" value="HemolysinCabind"/>
    <property type="match status" value="3"/>
</dbReference>
<dbReference type="InterPro" id="IPR001343">
    <property type="entry name" value="Hemolysn_Ca-bd"/>
</dbReference>
<dbReference type="Gene3D" id="2.150.10.10">
    <property type="entry name" value="Serralysin-like metalloprotease, C-terminal"/>
    <property type="match status" value="1"/>
</dbReference>
<dbReference type="EMBL" id="AP019314">
    <property type="protein sequence ID" value="BBH39799.1"/>
    <property type="molecule type" value="Genomic_DNA"/>
</dbReference>
<keyword evidence="4" id="KW-0406">Ion transport</keyword>
<dbReference type="GO" id="GO:0007154">
    <property type="term" value="P:cell communication"/>
    <property type="evidence" value="ECO:0007669"/>
    <property type="project" value="InterPro"/>
</dbReference>
<dbReference type="Pfam" id="PF03160">
    <property type="entry name" value="Calx-beta"/>
    <property type="match status" value="3"/>
</dbReference>
<organism evidence="6 7">
    <name type="scientific">Microcystis viridis NIES-102</name>
    <dbReference type="NCBI Taxonomy" id="213615"/>
    <lineage>
        <taxon>Bacteria</taxon>
        <taxon>Bacillati</taxon>
        <taxon>Cyanobacteriota</taxon>
        <taxon>Cyanophyceae</taxon>
        <taxon>Oscillatoriophycideae</taxon>
        <taxon>Chroococcales</taxon>
        <taxon>Microcystaceae</taxon>
        <taxon>Microcystis</taxon>
    </lineage>
</organism>
<dbReference type="PANTHER" id="PTHR11878">
    <property type="entry name" value="SODIUM/CALCIUM EXCHANGER"/>
    <property type="match status" value="1"/>
</dbReference>
<dbReference type="SUPFAM" id="SSF141072">
    <property type="entry name" value="CalX-like"/>
    <property type="match status" value="4"/>
</dbReference>
<sequence>MFLRNTIVAGNRNTGGGAIDLSGHFNGNNNNLIGVLTGASGTIGTGSDIVNPNPGLTPLQNNGGFNLTHALFAGSPAINGGNNARVVFDDEDLDNDGNRLEPIPFDGRGTGFSRIVGARVDIGAVEARGLGIPTLSIEDVTIAEGNSGTTNAILTVRLNVASDDIVRVDYTTENGTAIAGSDYTTTSGTLTFAPGATSQTIAIPVIGDSLSENDETFFVNLSNPSNGAIVDNFATVTITNDEPTLSIDDLTIIEGNSGTSNAIFTVRLSRTSSTPVTVEYSTANGTAIAGSDYTSTSGTLTIAPGQLTGSIAIPITGDLIYEETLASGRNETFFVNLTNPSSNVLLIDGAGTGTITDTDRPNITRVSVASDGTQSSGFSGNGSPAISGDGRFLAFVSEANNLVPGDTNSTNDIFVHDRQTGQTTRVSVTSDGTEAVNDQFSFQSNSFSPTISSDGRFVAFVSQATNLVPGDANSADDIFVHDRQTGQTTRVSVASNGSQTGSFLDSISPTISGDGRFVAFVSEANNLVSNDTNSADDIFVHDRQTGQTTRVSVASNGAQTDSFRDSDSPVISGDGRFVAFVSRATNLVPSDTNSADDIFVHDRQTGQTTRVSVASNGTQANGDNATPSISADGRYVVFASSATNLVAGINGGIFLHDRQTGQTTNVVVGLGGAQGNGASSNPIISSDGRYVVFQSAASNLVTGDTNGRADIFRFDRQTGQTIRINVANDGTQANEHSSSPTINSDGRYLGFASDATNLILGDSNQAADVFVYDTLAATEFIPVVTVAVSPVSVAEDGATNLIYTFTRDGSPTNPLTVNYNIGGTATNGTDYANIPTSVTFAAGAATATVTVNPTTDTNIEPDETVSLTLVSGTAYTVGTPTPVIATILNDDDPPTLSINNLTVVEGLNTNAVLTVSLNNPSSQAITVNYTTTPVTATANSDYTSTTGTLTIAANATTGTISIPILNDNLNESDETFTVILSNPVNATLGNTTGTVTITDTLQSAVTTTLSSNIENLDLTGTGNINGTGNAGNNRITGNSGNNILNGGLGNDTLIGGLGNDVYVVDTTTDTITELAAQGTDTIQSSVTYSIATSTNIENLDLTGTGNINGTGNAGNNRITGNSGNNILNGGLGNDTLIGGLGNDIYVVDTTTDTITELAAQGTDTIQSSVTYSIATSTNIENLDLTGTGNINGTGSAGNNRITGNSGNNILNGGAGNDTLAGNAGNDTLTGAAGIDQIEYRSTRAFVASDFGVDTISDFVLNQDKIVLSKTTFAALTSGVGNGFNQPSNFAVVANNSLVAASNAFIVYSSGTGHLFYNQNGSAAGLGTGANFAVLTGNPTLTANDFLLVA</sequence>
<dbReference type="GO" id="GO:0005509">
    <property type="term" value="F:calcium ion binding"/>
    <property type="evidence" value="ECO:0007669"/>
    <property type="project" value="InterPro"/>
</dbReference>
<accession>A0A3G9JYK3</accession>
<name>A0A3G9JYK3_MICVR</name>
<dbReference type="Gene3D" id="2.120.10.30">
    <property type="entry name" value="TolB, C-terminal domain"/>
    <property type="match status" value="1"/>
</dbReference>
<feature type="domain" description="Calx-beta" evidence="5">
    <location>
        <begin position="883"/>
        <end position="981"/>
    </location>
</feature>
<dbReference type="InterPro" id="IPR011042">
    <property type="entry name" value="6-blade_b-propeller_TolB-like"/>
</dbReference>
<dbReference type="InterPro" id="IPR003644">
    <property type="entry name" value="Calx_beta"/>
</dbReference>
<feature type="domain" description="Calx-beta" evidence="5">
    <location>
        <begin position="130"/>
        <end position="222"/>
    </location>
</feature>
<dbReference type="KEGG" id="mvz:myaer102_23430"/>